<reference evidence="22 23" key="1">
    <citation type="journal article" date="2020" name="MBio">
        <title>Erratum for Teymournejad et al., 'Isolation and Molecular Analysis of a Novel Neorickettsia Species That Causes Potomac Horse Fever'.</title>
        <authorList>
            <person name="Teymournejad O."/>
            <person name="Lin M."/>
            <person name="Bekebrede H."/>
            <person name="Kamr A."/>
            <person name="Toribio R.E."/>
            <person name="Arroyo L.G."/>
            <person name="Baird J.D."/>
            <person name="Rikihisa Y."/>
        </authorList>
    </citation>
    <scope>NUCLEOTIDE SEQUENCE [LARGE SCALE GENOMIC DNA]</scope>
    <source>
        <strain evidence="22 23">Fin17</strain>
    </source>
</reference>
<proteinExistence type="predicted"/>
<dbReference type="InterPro" id="IPR012337">
    <property type="entry name" value="RNaseH-like_sf"/>
</dbReference>
<feature type="binding site" evidence="19">
    <location>
        <position position="12"/>
    </location>
    <ligand>
        <name>a divalent metal cation</name>
        <dbReference type="ChEBI" id="CHEBI:60240"/>
        <label>1</label>
        <note>catalytic</note>
    </ligand>
</feature>
<feature type="binding site" evidence="19">
    <location>
        <position position="10"/>
    </location>
    <ligand>
        <name>a divalent metal cation</name>
        <dbReference type="ChEBI" id="CHEBI:60240"/>
        <label>1</label>
        <note>catalytic</note>
    </ligand>
</feature>
<evidence type="ECO:0000256" key="16">
    <source>
        <dbReference type="ARBA" id="ARBA00049244"/>
    </source>
</evidence>
<keyword evidence="23" id="KW-1185">Reference proteome</keyword>
<feature type="binding site" evidence="19">
    <location>
        <position position="159"/>
    </location>
    <ligand>
        <name>a divalent metal cation</name>
        <dbReference type="ChEBI" id="CHEBI:60240"/>
        <label>1</label>
        <note>catalytic</note>
    </ligand>
</feature>
<comment type="function">
    <text evidence="14 20">DNA polymerase III is a complex, multichain enzyme responsible for most of the replicative synthesis in bacteria. The epsilon subunit contain the editing function and is a proofreading 3'-5' exonuclease.</text>
</comment>
<comment type="catalytic activity">
    <reaction evidence="16 20">
        <text>DNA(n) + a 2'-deoxyribonucleoside 5'-triphosphate = DNA(n+1) + diphosphate</text>
        <dbReference type="Rhea" id="RHEA:22508"/>
        <dbReference type="Rhea" id="RHEA-COMP:17339"/>
        <dbReference type="Rhea" id="RHEA-COMP:17340"/>
        <dbReference type="ChEBI" id="CHEBI:33019"/>
        <dbReference type="ChEBI" id="CHEBI:61560"/>
        <dbReference type="ChEBI" id="CHEBI:173112"/>
        <dbReference type="EC" id="2.7.7.7"/>
    </reaction>
</comment>
<dbReference type="GO" id="GO:0003887">
    <property type="term" value="F:DNA-directed DNA polymerase activity"/>
    <property type="evidence" value="ECO:0007669"/>
    <property type="project" value="UniProtKB-KW"/>
</dbReference>
<dbReference type="KEGG" id="nef:GP480_01875"/>
<evidence type="ECO:0000256" key="1">
    <source>
        <dbReference type="ARBA" id="ARBA00001936"/>
    </source>
</evidence>
<dbReference type="Gene3D" id="3.30.420.10">
    <property type="entry name" value="Ribonuclease H-like superfamily/Ribonuclease H"/>
    <property type="match status" value="1"/>
</dbReference>
<dbReference type="InterPro" id="IPR006054">
    <property type="entry name" value="DnaQ"/>
</dbReference>
<evidence type="ECO:0000256" key="20">
    <source>
        <dbReference type="RuleBase" id="RU364087"/>
    </source>
</evidence>
<evidence type="ECO:0000256" key="3">
    <source>
        <dbReference type="ARBA" id="ARBA00020352"/>
    </source>
</evidence>
<dbReference type="Pfam" id="PF00929">
    <property type="entry name" value="RNase_T"/>
    <property type="match status" value="1"/>
</dbReference>
<comment type="cofactor">
    <cofactor evidence="19">
        <name>Mg(2+)</name>
        <dbReference type="ChEBI" id="CHEBI:18420"/>
    </cofactor>
    <cofactor evidence="19">
        <name>Mn(2+)</name>
        <dbReference type="ChEBI" id="CHEBI:29035"/>
    </cofactor>
    <text evidence="19">Binds 2 divalent metal cations. Magnesium or manganese.</text>
</comment>
<feature type="binding site" evidence="18">
    <location>
        <position position="10"/>
    </location>
    <ligand>
        <name>substrate</name>
    </ligand>
</feature>
<evidence type="ECO:0000256" key="10">
    <source>
        <dbReference type="ARBA" id="ARBA00022839"/>
    </source>
</evidence>
<feature type="binding site" evidence="18">
    <location>
        <position position="55"/>
    </location>
    <ligand>
        <name>substrate</name>
    </ligand>
</feature>
<dbReference type="FunFam" id="3.30.420.10:FF:000012">
    <property type="entry name" value="DNA polymerase III subunit epsilon"/>
    <property type="match status" value="1"/>
</dbReference>
<evidence type="ECO:0000256" key="17">
    <source>
        <dbReference type="PIRSR" id="PIRSR606309-1"/>
    </source>
</evidence>
<dbReference type="CDD" id="cd06131">
    <property type="entry name" value="DNA_pol_III_epsilon_Ecoli_like"/>
    <property type="match status" value="1"/>
</dbReference>
<dbReference type="SMART" id="SM00479">
    <property type="entry name" value="EXOIII"/>
    <property type="match status" value="1"/>
</dbReference>
<dbReference type="SUPFAM" id="SSF53098">
    <property type="entry name" value="Ribonuclease H-like"/>
    <property type="match status" value="1"/>
</dbReference>
<evidence type="ECO:0000259" key="21">
    <source>
        <dbReference type="SMART" id="SM00479"/>
    </source>
</evidence>
<evidence type="ECO:0000256" key="5">
    <source>
        <dbReference type="ARBA" id="ARBA00022695"/>
    </source>
</evidence>
<organism evidence="22 23">
    <name type="scientific">Neorickettsia findlayensis</name>
    <dbReference type="NCBI Taxonomy" id="2686014"/>
    <lineage>
        <taxon>Bacteria</taxon>
        <taxon>Pseudomonadati</taxon>
        <taxon>Pseudomonadota</taxon>
        <taxon>Alphaproteobacteria</taxon>
        <taxon>Rickettsiales</taxon>
        <taxon>Anaplasmataceae</taxon>
        <taxon>Neorickettsia</taxon>
    </lineage>
</organism>
<evidence type="ECO:0000256" key="11">
    <source>
        <dbReference type="ARBA" id="ARBA00022842"/>
    </source>
</evidence>
<keyword evidence="6 20" id="KW-0235">DNA replication</keyword>
<evidence type="ECO:0000256" key="19">
    <source>
        <dbReference type="PIRSR" id="PIRSR606309-3"/>
    </source>
</evidence>
<evidence type="ECO:0000256" key="9">
    <source>
        <dbReference type="ARBA" id="ARBA00022801"/>
    </source>
</evidence>
<evidence type="ECO:0000256" key="8">
    <source>
        <dbReference type="ARBA" id="ARBA00022723"/>
    </source>
</evidence>
<dbReference type="NCBIfam" id="TIGR01406">
    <property type="entry name" value="dnaQ_proteo"/>
    <property type="match status" value="1"/>
</dbReference>
<dbReference type="NCBIfam" id="NF004316">
    <property type="entry name" value="PRK05711.1"/>
    <property type="match status" value="1"/>
</dbReference>
<dbReference type="EMBL" id="CP047224">
    <property type="protein sequence ID" value="QHD65200.1"/>
    <property type="molecule type" value="Genomic_DNA"/>
</dbReference>
<dbReference type="Proteomes" id="UP000464912">
    <property type="component" value="Chromosome"/>
</dbReference>
<dbReference type="GO" id="GO:0003677">
    <property type="term" value="F:DNA binding"/>
    <property type="evidence" value="ECO:0007669"/>
    <property type="project" value="InterPro"/>
</dbReference>
<dbReference type="GO" id="GO:0008408">
    <property type="term" value="F:3'-5' exonuclease activity"/>
    <property type="evidence" value="ECO:0007669"/>
    <property type="project" value="TreeGrafter"/>
</dbReference>
<feature type="binding site" evidence="18">
    <location>
        <position position="159"/>
    </location>
    <ligand>
        <name>substrate</name>
    </ligand>
</feature>
<dbReference type="PANTHER" id="PTHR30231">
    <property type="entry name" value="DNA POLYMERASE III SUBUNIT EPSILON"/>
    <property type="match status" value="1"/>
</dbReference>
<dbReference type="GO" id="GO:0045004">
    <property type="term" value="P:DNA replication proofreading"/>
    <property type="evidence" value="ECO:0007669"/>
    <property type="project" value="TreeGrafter"/>
</dbReference>
<evidence type="ECO:0000256" key="2">
    <source>
        <dbReference type="ARBA" id="ARBA00012417"/>
    </source>
</evidence>
<reference evidence="22 23" key="2">
    <citation type="journal article" date="2020" name="MBio">
        <title>Isolation and Molecular Analysis of a Novel Neorickettsia Species That Causes Potomac Horse Fever.</title>
        <authorList>
            <person name="Teymournejad O."/>
            <person name="Lin M."/>
            <person name="Bekebrede H."/>
            <person name="Kamr A."/>
            <person name="Toribio R.E."/>
            <person name="Arroyo L.G."/>
            <person name="Baird J.D."/>
            <person name="Rikihisa Y."/>
        </authorList>
    </citation>
    <scope>NUCLEOTIDE SEQUENCE [LARGE SCALE GENOMIC DNA]</scope>
    <source>
        <strain evidence="22 23">Fin17</strain>
    </source>
</reference>
<feature type="binding site" evidence="18">
    <location>
        <position position="12"/>
    </location>
    <ligand>
        <name>substrate</name>
    </ligand>
</feature>
<dbReference type="PANTHER" id="PTHR30231:SF41">
    <property type="entry name" value="DNA POLYMERASE III SUBUNIT EPSILON"/>
    <property type="match status" value="1"/>
</dbReference>
<keyword evidence="9 20" id="KW-0378">Hydrolase</keyword>
<dbReference type="AlphaFoldDB" id="A0A6P1GA73"/>
<dbReference type="GO" id="GO:0046872">
    <property type="term" value="F:metal ion binding"/>
    <property type="evidence" value="ECO:0007669"/>
    <property type="project" value="UniProtKB-KW"/>
</dbReference>
<feature type="domain" description="Exonuclease" evidence="21">
    <location>
        <begin position="5"/>
        <end position="176"/>
    </location>
</feature>
<evidence type="ECO:0000256" key="6">
    <source>
        <dbReference type="ARBA" id="ARBA00022705"/>
    </source>
</evidence>
<keyword evidence="8 19" id="KW-0479">Metal-binding</keyword>
<sequence length="228" mass="26016">MTQKRKIILDTETTGLDMKNGDRVIEIGCVEMVDFRLTGEIFHIYLNPEREISKEATRVHGITLEQLADSPRFIDIADDFLKFIDSSDIVAHNASFDIRFLNSELMRARQRRLIKPENVIDTLAMARKIFPGSPASLDALCKRFKISLEQREFHGALLDAQLLARVYIELSKGSQVSMSFLEGSGTGSEKKTLKEREKLIITLEESLAHGELIKRLKNPLWDEILLEE</sequence>
<keyword evidence="10 20" id="KW-0269">Exonuclease</keyword>
<comment type="cofactor">
    <cofactor evidence="1 20">
        <name>Mn(2+)</name>
        <dbReference type="ChEBI" id="CHEBI:29035"/>
    </cofactor>
</comment>
<dbReference type="InterPro" id="IPR036397">
    <property type="entry name" value="RNaseH_sf"/>
</dbReference>
<feature type="active site" description="Proton acceptor" evidence="17">
    <location>
        <position position="154"/>
    </location>
</feature>
<evidence type="ECO:0000313" key="22">
    <source>
        <dbReference type="EMBL" id="QHD65200.1"/>
    </source>
</evidence>
<gene>
    <name evidence="20 22" type="primary">dnaQ</name>
    <name evidence="22" type="ORF">GP480_01875</name>
</gene>
<evidence type="ECO:0000256" key="14">
    <source>
        <dbReference type="ARBA" id="ARBA00025483"/>
    </source>
</evidence>
<keyword evidence="5 20" id="KW-0548">Nucleotidyltransferase</keyword>
<keyword evidence="12 20" id="KW-0239">DNA-directed DNA polymerase</keyword>
<keyword evidence="4 20" id="KW-0808">Transferase</keyword>
<dbReference type="InterPro" id="IPR006309">
    <property type="entry name" value="DnaQ_proteo"/>
</dbReference>
<keyword evidence="13 19" id="KW-0464">Manganese</keyword>
<protein>
    <recommendedName>
        <fullName evidence="3 20">DNA polymerase III subunit epsilon</fullName>
        <ecNumber evidence="2 20">2.7.7.7</ecNumber>
    </recommendedName>
</protein>
<dbReference type="RefSeq" id="WP_160095374.1">
    <property type="nucleotide sequence ID" value="NZ_CP047224.1"/>
</dbReference>
<dbReference type="EC" id="2.7.7.7" evidence="2 20"/>
<evidence type="ECO:0000313" key="23">
    <source>
        <dbReference type="Proteomes" id="UP000464912"/>
    </source>
</evidence>
<dbReference type="NCBIfam" id="TIGR00573">
    <property type="entry name" value="dnaq"/>
    <property type="match status" value="1"/>
</dbReference>
<accession>A0A6P1GA73</accession>
<keyword evidence="7 20" id="KW-0540">Nuclease</keyword>
<evidence type="ECO:0000256" key="12">
    <source>
        <dbReference type="ARBA" id="ARBA00022932"/>
    </source>
</evidence>
<evidence type="ECO:0000256" key="18">
    <source>
        <dbReference type="PIRSR" id="PIRSR606309-2"/>
    </source>
</evidence>
<keyword evidence="11 19" id="KW-0460">Magnesium</keyword>
<evidence type="ECO:0000256" key="4">
    <source>
        <dbReference type="ARBA" id="ARBA00022679"/>
    </source>
</evidence>
<comment type="subunit">
    <text evidence="15 20">DNA polymerase III contains a core (composed of alpha, epsilon and theta chains) that associates with a tau subunit. This core dimerizes to form the POLIII' complex. PolIII' associates with the gamma complex (composed of gamma, delta, delta', psi and chi chains) and with the beta chain to form the complete DNA polymerase III complex.</text>
</comment>
<feature type="binding site" evidence="18">
    <location>
        <position position="60"/>
    </location>
    <ligand>
        <name>substrate</name>
    </ligand>
</feature>
<evidence type="ECO:0000256" key="15">
    <source>
        <dbReference type="ARBA" id="ARBA00026073"/>
    </source>
</evidence>
<dbReference type="GO" id="GO:0005829">
    <property type="term" value="C:cytosol"/>
    <property type="evidence" value="ECO:0007669"/>
    <property type="project" value="TreeGrafter"/>
</dbReference>
<evidence type="ECO:0000256" key="7">
    <source>
        <dbReference type="ARBA" id="ARBA00022722"/>
    </source>
</evidence>
<dbReference type="InterPro" id="IPR013520">
    <property type="entry name" value="Ribonucl_H"/>
</dbReference>
<evidence type="ECO:0000256" key="13">
    <source>
        <dbReference type="ARBA" id="ARBA00023211"/>
    </source>
</evidence>
<name>A0A6P1GA73_9RICK</name>